<proteinExistence type="predicted"/>
<keyword evidence="2" id="KW-1185">Reference proteome</keyword>
<dbReference type="Proteomes" id="UP000297295">
    <property type="component" value="Unassembled WGS sequence"/>
</dbReference>
<gene>
    <name evidence="1" type="ORF">CUN85_06840</name>
</gene>
<evidence type="ECO:0000313" key="1">
    <source>
        <dbReference type="EMBL" id="TGC09536.1"/>
    </source>
</evidence>
<organism evidence="1 2">
    <name type="scientific">Methanolobus halotolerans</name>
    <dbReference type="NCBI Taxonomy" id="2052935"/>
    <lineage>
        <taxon>Archaea</taxon>
        <taxon>Methanobacteriati</taxon>
        <taxon>Methanobacteriota</taxon>
        <taxon>Stenosarchaea group</taxon>
        <taxon>Methanomicrobia</taxon>
        <taxon>Methanosarcinales</taxon>
        <taxon>Methanosarcinaceae</taxon>
        <taxon>Methanolobus</taxon>
    </lineage>
</organism>
<accession>A0A4E0Q6A1</accession>
<reference evidence="1 2" key="1">
    <citation type="submission" date="2017-11" db="EMBL/GenBank/DDBJ databases">
        <title>Isolation and Characterization of Methanogenic Archaea from Saline Meromictic Lake at Siberia.</title>
        <authorList>
            <person name="Shen Y."/>
            <person name="Huang H.-H."/>
            <person name="Lai M.-C."/>
            <person name="Chen S.-C."/>
        </authorList>
    </citation>
    <scope>NUCLEOTIDE SEQUENCE [LARGE SCALE GENOMIC DNA]</scope>
    <source>
        <strain evidence="1 2">SY-01</strain>
    </source>
</reference>
<dbReference type="AlphaFoldDB" id="A0A4E0Q6A1"/>
<evidence type="ECO:0000313" key="2">
    <source>
        <dbReference type="Proteomes" id="UP000297295"/>
    </source>
</evidence>
<dbReference type="EMBL" id="PGGK01000005">
    <property type="protein sequence ID" value="TGC09536.1"/>
    <property type="molecule type" value="Genomic_DNA"/>
</dbReference>
<sequence>MIFLFLKLLSQASKQMSYNCSLIQLCRKPIVIKIIGLNPVIILDFFRLCGHFLHFSGYSSHYISRLIFVVPLFDFIVGVLELDPVVDWWVKWSKKRKGHQTNIMWKNIYHY</sequence>
<protein>
    <submittedName>
        <fullName evidence="1">Uncharacterized protein</fullName>
    </submittedName>
</protein>
<name>A0A4E0Q6A1_9EURY</name>
<comment type="caution">
    <text evidence="1">The sequence shown here is derived from an EMBL/GenBank/DDBJ whole genome shotgun (WGS) entry which is preliminary data.</text>
</comment>